<evidence type="ECO:0000313" key="3">
    <source>
        <dbReference type="Proteomes" id="UP000249789"/>
    </source>
</evidence>
<dbReference type="GeneID" id="63858874"/>
<gene>
    <name evidence="2" type="ORF">BO72DRAFT_384208</name>
</gene>
<dbReference type="RefSeq" id="XP_040798689.1">
    <property type="nucleotide sequence ID" value="XM_040941541.1"/>
</dbReference>
<dbReference type="GO" id="GO:0003824">
    <property type="term" value="F:catalytic activity"/>
    <property type="evidence" value="ECO:0007669"/>
    <property type="project" value="InterPro"/>
</dbReference>
<protein>
    <recommendedName>
        <fullName evidence="4">Nucleoside phosphorylase domain-containing protein</fullName>
    </recommendedName>
</protein>
<feature type="region of interest" description="Disordered" evidence="1">
    <location>
        <begin position="1303"/>
        <end position="1336"/>
    </location>
</feature>
<evidence type="ECO:0000313" key="2">
    <source>
        <dbReference type="EMBL" id="RAK74679.1"/>
    </source>
</evidence>
<evidence type="ECO:0000256" key="1">
    <source>
        <dbReference type="SAM" id="MobiDB-lite"/>
    </source>
</evidence>
<dbReference type="OrthoDB" id="1658288at2759"/>
<dbReference type="InterPro" id="IPR053137">
    <property type="entry name" value="NLR-like"/>
</dbReference>
<keyword evidence="3" id="KW-1185">Reference proteome</keyword>
<organism evidence="2 3">
    <name type="scientific">Aspergillus fijiensis CBS 313.89</name>
    <dbReference type="NCBI Taxonomy" id="1448319"/>
    <lineage>
        <taxon>Eukaryota</taxon>
        <taxon>Fungi</taxon>
        <taxon>Dikarya</taxon>
        <taxon>Ascomycota</taxon>
        <taxon>Pezizomycotina</taxon>
        <taxon>Eurotiomycetes</taxon>
        <taxon>Eurotiomycetidae</taxon>
        <taxon>Eurotiales</taxon>
        <taxon>Aspergillaceae</taxon>
        <taxon>Aspergillus</taxon>
    </lineage>
</organism>
<sequence>MHPEREENVVISTGNKIALGKTESLEGGSASDENDRESIYSRCSNNGDEIQACMHELGADLAKAVDIYDLNHEVIQDIVKALPELLRAFALSLGQAFSGQTQRDIMVFIHQHRRLIATIFEQALLLRGSEFLKQPSAKARSMDDTMWVEGQQNDEALHSMSLPHRELADRRKSRKKQSETAKSGEDTTTPNNNSEAGSNRSQTQNYLLLIQASPAYPLLLKRIRRERMIALPGPRYGARIRETILAALPKAQRISRRAPSQRFNVALKTYWDPVIFMEEQRYEETAEYAFERVITTTGCFSSAQALTIREYMDQTWPCTGCDVLSLVKTTITKGVKEPVTLVDGTRVTCTQGTYTEERSSRQMLFEICGTGPAIAEIGEQVAWMASALRTCPLEGMVVHSKPIVHTTRPHNGGHSPQSAFLFELTVELRESIKSMEPLNGQCWHRMMASPVVVEGFPIRRRPSHASEGLELPLGMLAQLVDTTRVSLFDEKTFLKGFTSIAIVTGYSQNIVSWHFTQENRGRMSHLRSEEWPGLSVGVHALKAARHVVGWCPEIKLFAGQQGASYSIGNTGLPYTIEEQELFSTSTLSASPIFADGIRPVLGQRDIRAPRSSFIKKMKWLFQKYVVLWDEADQRGWLVNGASALLHLIRASIYEDRRDSASEAARHLHEDQLHEAKRPYQWDSAFQLLVHPINRKINMSGSGENPITFQDRAEDYFTLLEQAIDIRLRATSRRGTAGKQPRSLLDGWDFRDLTTENNPIYLRQAALPLEGRSWVDLTRAIYAVTLFGRGFGDIIQPANWPQLFAEWNTVPTGRFYLTASARDIRNIAEANGDPDSYPARLTHDLLWCSRKASNTHPLQNFEERSKSTEHVDMLVPVAMLNEAQETTVASNWDVGAMVFGFNPDDAWYWANYGYPTRSKPAVQELGPDYFKDSTGDIQIPSIYTGVRRSSACGASQTIEQGLFNMANTTAGPSEHILHQPSNRKLTLAHYTVGIICALQHELMAVRVLFDEVFEPVTMPAGDHNHYVLGRIAEHNVVGVCLQHGSDSTESARNSVHYIKHSFPGIRFCLLVGMGAGTPFDAHDIRLGDVIVSGPRSPYSGVIPYNITQTPLSGPLTLNGFPLPPPTDLTQAISALESNPDGATASLDRYIRQIELLKIQYQHPDPDPDRLFLSCYSHAIPSDPDCYRCWSMFELRRPARPSLQPCIHYGLIASSTAIPRAGYHRDLLIKAHNILCFETEAAGIVDVFPCVLIRGICDYGDSHRNTRWQHYAAATAAAYAKVLLASVNGADTNGYGHAHMYGNTIGGRDPVERKRRRESPDSGTGVGSSKRPGMFYGA</sequence>
<dbReference type="VEuPathDB" id="FungiDB:BO72DRAFT_384208"/>
<dbReference type="SUPFAM" id="SSF53167">
    <property type="entry name" value="Purine and uridine phosphorylases"/>
    <property type="match status" value="1"/>
</dbReference>
<name>A0A8G1RK08_9EURO</name>
<dbReference type="InterPro" id="IPR035994">
    <property type="entry name" value="Nucleoside_phosphorylase_sf"/>
</dbReference>
<dbReference type="Proteomes" id="UP000249789">
    <property type="component" value="Unassembled WGS sequence"/>
</dbReference>
<dbReference type="PANTHER" id="PTHR46082">
    <property type="entry name" value="ATP/GTP-BINDING PROTEIN-RELATED"/>
    <property type="match status" value="1"/>
</dbReference>
<dbReference type="Gene3D" id="3.40.50.1580">
    <property type="entry name" value="Nucleoside phosphorylase domain"/>
    <property type="match status" value="1"/>
</dbReference>
<feature type="compositionally biased region" description="Polar residues" evidence="1">
    <location>
        <begin position="186"/>
        <end position="200"/>
    </location>
</feature>
<dbReference type="EMBL" id="KZ824666">
    <property type="protein sequence ID" value="RAK74679.1"/>
    <property type="molecule type" value="Genomic_DNA"/>
</dbReference>
<reference evidence="2 3" key="1">
    <citation type="submission" date="2018-02" db="EMBL/GenBank/DDBJ databases">
        <title>The genomes of Aspergillus section Nigri reveals drivers in fungal speciation.</title>
        <authorList>
            <consortium name="DOE Joint Genome Institute"/>
            <person name="Vesth T.C."/>
            <person name="Nybo J."/>
            <person name="Theobald S."/>
            <person name="Brandl J."/>
            <person name="Frisvad J.C."/>
            <person name="Nielsen K.F."/>
            <person name="Lyhne E.K."/>
            <person name="Kogle M.E."/>
            <person name="Kuo A."/>
            <person name="Riley R."/>
            <person name="Clum A."/>
            <person name="Nolan M."/>
            <person name="Lipzen A."/>
            <person name="Salamov A."/>
            <person name="Henrissat B."/>
            <person name="Wiebenga A."/>
            <person name="De vries R.P."/>
            <person name="Grigoriev I.V."/>
            <person name="Mortensen U.H."/>
            <person name="Andersen M.R."/>
            <person name="Baker S.E."/>
        </authorList>
    </citation>
    <scope>NUCLEOTIDE SEQUENCE [LARGE SCALE GENOMIC DNA]</scope>
    <source>
        <strain evidence="2 3">CBS 313.89</strain>
    </source>
</reference>
<feature type="region of interest" description="Disordered" evidence="1">
    <location>
        <begin position="154"/>
        <end position="200"/>
    </location>
</feature>
<accession>A0A8G1RK08</accession>
<dbReference type="PANTHER" id="PTHR46082:SF11">
    <property type="entry name" value="AAA+ ATPASE DOMAIN-CONTAINING PROTEIN-RELATED"/>
    <property type="match status" value="1"/>
</dbReference>
<dbReference type="GO" id="GO:0009116">
    <property type="term" value="P:nucleoside metabolic process"/>
    <property type="evidence" value="ECO:0007669"/>
    <property type="project" value="InterPro"/>
</dbReference>
<feature type="compositionally biased region" description="Basic and acidic residues" evidence="1">
    <location>
        <begin position="163"/>
        <end position="185"/>
    </location>
</feature>
<proteinExistence type="predicted"/>
<evidence type="ECO:0008006" key="4">
    <source>
        <dbReference type="Google" id="ProtNLM"/>
    </source>
</evidence>